<gene>
    <name evidence="3" type="ORF">B296_00002853</name>
    <name evidence="2" type="ORF">OPV22_007094</name>
</gene>
<dbReference type="EMBL" id="AMZH03000005">
    <property type="protein sequence ID" value="RRT86185.1"/>
    <property type="molecule type" value="Genomic_DNA"/>
</dbReference>
<reference evidence="3" key="2">
    <citation type="submission" date="2018-09" db="EMBL/GenBank/DDBJ databases">
        <authorList>
            <person name="Harrison J."/>
            <person name="Moore K.A."/>
            <person name="Paszkiewicz K."/>
            <person name="Jones T."/>
            <person name="Grant M."/>
            <person name="Ambacheew D."/>
            <person name="Muzemil S."/>
            <person name="Studholme D."/>
        </authorList>
    </citation>
    <scope>NUCLEOTIDE SEQUENCE</scope>
</reference>
<feature type="region of interest" description="Disordered" evidence="1">
    <location>
        <begin position="23"/>
        <end position="45"/>
    </location>
</feature>
<evidence type="ECO:0000313" key="3">
    <source>
        <dbReference type="EMBL" id="RRT86185.1"/>
    </source>
</evidence>
<name>A0A427BCD5_ENSVE</name>
<dbReference type="Proteomes" id="UP000287651">
    <property type="component" value="Unassembled WGS sequence"/>
</dbReference>
<evidence type="ECO:0000313" key="5">
    <source>
        <dbReference type="Proteomes" id="UP001222027"/>
    </source>
</evidence>
<dbReference type="EMBL" id="JAQQAF010000002">
    <property type="protein sequence ID" value="KAJ8506208.1"/>
    <property type="molecule type" value="Genomic_DNA"/>
</dbReference>
<sequence length="88" mass="9719">MINCSCFNCLYATASGVAAEPIPRAPAADAEDEDRIQRQGDPARLQQMQKMKTEYRGKETSVEFEYDVGLQLPVLTTFPNVTANHVVA</sequence>
<evidence type="ECO:0000313" key="2">
    <source>
        <dbReference type="EMBL" id="KAJ8506208.1"/>
    </source>
</evidence>
<proteinExistence type="predicted"/>
<keyword evidence="5" id="KW-1185">Reference proteome</keyword>
<reference evidence="2 5" key="3">
    <citation type="submission" date="2022-12" db="EMBL/GenBank/DDBJ databases">
        <title>Chromosome-scale assembly of the Ensete ventricosum genome.</title>
        <authorList>
            <person name="Dussert Y."/>
            <person name="Stocks J."/>
            <person name="Wendawek A."/>
            <person name="Woldeyes F."/>
            <person name="Nichols R.A."/>
            <person name="Borrell J.S."/>
        </authorList>
    </citation>
    <scope>NUCLEOTIDE SEQUENCE [LARGE SCALE GENOMIC DNA]</scope>
    <source>
        <strain evidence="5">cv. Maze</strain>
        <strain evidence="2">MazeRef_0001</strain>
        <tissue evidence="2">Seeds</tissue>
    </source>
</reference>
<evidence type="ECO:0000256" key="1">
    <source>
        <dbReference type="SAM" id="MobiDB-lite"/>
    </source>
</evidence>
<accession>A0A427BCD5</accession>
<organism evidence="3 4">
    <name type="scientific">Ensete ventricosum</name>
    <name type="common">Abyssinian banana</name>
    <name type="synonym">Musa ensete</name>
    <dbReference type="NCBI Taxonomy" id="4639"/>
    <lineage>
        <taxon>Eukaryota</taxon>
        <taxon>Viridiplantae</taxon>
        <taxon>Streptophyta</taxon>
        <taxon>Embryophyta</taxon>
        <taxon>Tracheophyta</taxon>
        <taxon>Spermatophyta</taxon>
        <taxon>Magnoliopsida</taxon>
        <taxon>Liliopsida</taxon>
        <taxon>Zingiberales</taxon>
        <taxon>Musaceae</taxon>
        <taxon>Ensete</taxon>
    </lineage>
</organism>
<dbReference type="Proteomes" id="UP001222027">
    <property type="component" value="Unassembled WGS sequence"/>
</dbReference>
<dbReference type="AlphaFoldDB" id="A0A427BCD5"/>
<reference evidence="3 4" key="1">
    <citation type="journal article" date="2014" name="Agronomy (Basel)">
        <title>A Draft Genome Sequence for Ensete ventricosum, the Drought-Tolerant Tree Against Hunger.</title>
        <authorList>
            <person name="Harrison J."/>
            <person name="Moore K.A."/>
            <person name="Paszkiewicz K."/>
            <person name="Jones T."/>
            <person name="Grant M."/>
            <person name="Ambacheew D."/>
            <person name="Muzemil S."/>
            <person name="Studholme D.J."/>
        </authorList>
    </citation>
    <scope>NUCLEOTIDE SEQUENCE [LARGE SCALE GENOMIC DNA]</scope>
</reference>
<protein>
    <submittedName>
        <fullName evidence="3">Uncharacterized protein</fullName>
    </submittedName>
</protein>
<comment type="caution">
    <text evidence="3">The sequence shown here is derived from an EMBL/GenBank/DDBJ whole genome shotgun (WGS) entry which is preliminary data.</text>
</comment>
<evidence type="ECO:0000313" key="4">
    <source>
        <dbReference type="Proteomes" id="UP000287651"/>
    </source>
</evidence>